<gene>
    <name evidence="1" type="ORF">D5071_03020</name>
</gene>
<protein>
    <submittedName>
        <fullName evidence="1">Uncharacterized protein</fullName>
    </submittedName>
</protein>
<proteinExistence type="predicted"/>
<sequence>MGVAVSRAFVPPCNLNWRSPALGPDIHRIWIGTLASYSGCSAPCVVLSRIEKSKRRASTESASPAVVYRENYAGKLAAIALSRCSSTASTPHGSAAKVGGSGA</sequence>
<name>A0A419B073_PECCA</name>
<dbReference type="AlphaFoldDB" id="A0A419B073"/>
<dbReference type="Proteomes" id="UP000283655">
    <property type="component" value="Unassembled WGS sequence"/>
</dbReference>
<organism evidence="1 2">
    <name type="scientific">Pectobacterium carotovorum</name>
    <name type="common">Erwinia carotovora</name>
    <dbReference type="NCBI Taxonomy" id="554"/>
    <lineage>
        <taxon>Bacteria</taxon>
        <taxon>Pseudomonadati</taxon>
        <taxon>Pseudomonadota</taxon>
        <taxon>Gammaproteobacteria</taxon>
        <taxon>Enterobacterales</taxon>
        <taxon>Pectobacteriaceae</taxon>
        <taxon>Pectobacterium</taxon>
    </lineage>
</organism>
<accession>A0A419B073</accession>
<evidence type="ECO:0000313" key="2">
    <source>
        <dbReference type="Proteomes" id="UP000283655"/>
    </source>
</evidence>
<dbReference type="EMBL" id="QZDH01000006">
    <property type="protein sequence ID" value="RJL54324.1"/>
    <property type="molecule type" value="Genomic_DNA"/>
</dbReference>
<evidence type="ECO:0000313" key="1">
    <source>
        <dbReference type="EMBL" id="RJL54324.1"/>
    </source>
</evidence>
<reference evidence="1 2" key="1">
    <citation type="submission" date="2018-09" db="EMBL/GenBank/DDBJ databases">
        <title>Phylogenetic diversity of Pectobacterium and Dickeya strains causing blackleg disease of potato in Morocco.</title>
        <authorList>
            <person name="Oulghazi S."/>
            <person name="Moumni M."/>
            <person name="Faure D."/>
        </authorList>
    </citation>
    <scope>NUCLEOTIDE SEQUENCE [LARGE SCALE GENOMIC DNA]</scope>
    <source>
        <strain evidence="1 2">S1.15.11.2D</strain>
    </source>
</reference>
<comment type="caution">
    <text evidence="1">The sequence shown here is derived from an EMBL/GenBank/DDBJ whole genome shotgun (WGS) entry which is preliminary data.</text>
</comment>